<organism evidence="1 2">
    <name type="scientific">Rhizoctonia solani</name>
    <dbReference type="NCBI Taxonomy" id="456999"/>
    <lineage>
        <taxon>Eukaryota</taxon>
        <taxon>Fungi</taxon>
        <taxon>Dikarya</taxon>
        <taxon>Basidiomycota</taxon>
        <taxon>Agaricomycotina</taxon>
        <taxon>Agaricomycetes</taxon>
        <taxon>Cantharellales</taxon>
        <taxon>Ceratobasidiaceae</taxon>
        <taxon>Rhizoctonia</taxon>
    </lineage>
</organism>
<proteinExistence type="predicted"/>
<protein>
    <submittedName>
        <fullName evidence="1">Uncharacterized protein</fullName>
    </submittedName>
</protein>
<reference evidence="1" key="1">
    <citation type="submission" date="2020-09" db="EMBL/GenBank/DDBJ databases">
        <title>Comparative genome analyses of four rice-infecting Rhizoctonia solani isolates reveal extensive enrichment of homogalacturonan modification genes.</title>
        <authorList>
            <person name="Lee D.-Y."/>
            <person name="Jeon J."/>
            <person name="Kim K.-T."/>
            <person name="Cheong K."/>
            <person name="Song H."/>
            <person name="Choi G."/>
            <person name="Ko J."/>
            <person name="Opiyo S.O."/>
            <person name="Zuo S."/>
            <person name="Madhav S."/>
            <person name="Lee Y.-H."/>
            <person name="Wang G.-L."/>
        </authorList>
    </citation>
    <scope>NUCLEOTIDE SEQUENCE</scope>
    <source>
        <strain evidence="1">AG1-IA B2</strain>
    </source>
</reference>
<gene>
    <name evidence="1" type="ORF">RHS01_01535</name>
</gene>
<dbReference type="EMBL" id="JACYCF010000002">
    <property type="protein sequence ID" value="KAF8759634.1"/>
    <property type="molecule type" value="Genomic_DNA"/>
</dbReference>
<accession>A0A8H7IK65</accession>
<sequence length="324" mass="36733">MRYVANWFEYQIHCLVEKLPPGNASFLRVRDTGLEAVSRPATLVSRQPTCRFLTGEQVQSDEYSLMYQDKNIVLTCISHHQLPTNLTVNSTLPQRRSPLSYRCVAHVQTKPWVSDKLANNMQGIAEPDLDRKAPSIASYRDFSSIPPRPVWHFVNTIMELRTFFHDLTLLPGTFEGTHRTPHLSMLIREPVRDLKHFAFLEDNCRCDEGAFRHTQHYREAPGKVEAQKADTRAGGLSACVDWVRVLAWFIPLVDIHFPVLGRIQILVDVNDNIASRDRVDLRDVLVPECASWPDECGRGWSMDRHSCEGPGSAVELGLFSGIAG</sequence>
<dbReference type="AlphaFoldDB" id="A0A8H7IK65"/>
<evidence type="ECO:0000313" key="1">
    <source>
        <dbReference type="EMBL" id="KAF8759634.1"/>
    </source>
</evidence>
<comment type="caution">
    <text evidence="1">The sequence shown here is derived from an EMBL/GenBank/DDBJ whole genome shotgun (WGS) entry which is preliminary data.</text>
</comment>
<dbReference type="Proteomes" id="UP000614334">
    <property type="component" value="Unassembled WGS sequence"/>
</dbReference>
<evidence type="ECO:0000313" key="2">
    <source>
        <dbReference type="Proteomes" id="UP000614334"/>
    </source>
</evidence>
<name>A0A8H7IK65_9AGAM</name>